<name>A0A6A6JDD7_WESOR</name>
<dbReference type="GeneID" id="54552018"/>
<feature type="region of interest" description="Disordered" evidence="1">
    <location>
        <begin position="544"/>
        <end position="595"/>
    </location>
</feature>
<gene>
    <name evidence="2" type="ORF">EI97DRAFT_435373</name>
</gene>
<feature type="compositionally biased region" description="Polar residues" evidence="1">
    <location>
        <begin position="624"/>
        <end position="643"/>
    </location>
</feature>
<dbReference type="AlphaFoldDB" id="A0A6A6JDD7"/>
<feature type="region of interest" description="Disordered" evidence="1">
    <location>
        <begin position="624"/>
        <end position="668"/>
    </location>
</feature>
<dbReference type="Proteomes" id="UP000800097">
    <property type="component" value="Unassembled WGS sequence"/>
</dbReference>
<dbReference type="RefSeq" id="XP_033651826.1">
    <property type="nucleotide sequence ID" value="XM_033798843.1"/>
</dbReference>
<dbReference type="OrthoDB" id="5411560at2759"/>
<evidence type="ECO:0000313" key="2">
    <source>
        <dbReference type="EMBL" id="KAF2274287.1"/>
    </source>
</evidence>
<feature type="compositionally biased region" description="Polar residues" evidence="1">
    <location>
        <begin position="649"/>
        <end position="667"/>
    </location>
</feature>
<evidence type="ECO:0008006" key="4">
    <source>
        <dbReference type="Google" id="ProtNLM"/>
    </source>
</evidence>
<evidence type="ECO:0000313" key="3">
    <source>
        <dbReference type="Proteomes" id="UP000800097"/>
    </source>
</evidence>
<protein>
    <recommendedName>
        <fullName evidence="4">WD40 repeat-like protein</fullName>
    </recommendedName>
</protein>
<keyword evidence="3" id="KW-1185">Reference proteome</keyword>
<organism evidence="2 3">
    <name type="scientific">Westerdykella ornata</name>
    <dbReference type="NCBI Taxonomy" id="318751"/>
    <lineage>
        <taxon>Eukaryota</taxon>
        <taxon>Fungi</taxon>
        <taxon>Dikarya</taxon>
        <taxon>Ascomycota</taxon>
        <taxon>Pezizomycotina</taxon>
        <taxon>Dothideomycetes</taxon>
        <taxon>Pleosporomycetidae</taxon>
        <taxon>Pleosporales</taxon>
        <taxon>Sporormiaceae</taxon>
        <taxon>Westerdykella</taxon>
    </lineage>
</organism>
<proteinExistence type="predicted"/>
<reference evidence="2" key="1">
    <citation type="journal article" date="2020" name="Stud. Mycol.">
        <title>101 Dothideomycetes genomes: a test case for predicting lifestyles and emergence of pathogens.</title>
        <authorList>
            <person name="Haridas S."/>
            <person name="Albert R."/>
            <person name="Binder M."/>
            <person name="Bloem J."/>
            <person name="Labutti K."/>
            <person name="Salamov A."/>
            <person name="Andreopoulos B."/>
            <person name="Baker S."/>
            <person name="Barry K."/>
            <person name="Bills G."/>
            <person name="Bluhm B."/>
            <person name="Cannon C."/>
            <person name="Castanera R."/>
            <person name="Culley D."/>
            <person name="Daum C."/>
            <person name="Ezra D."/>
            <person name="Gonzalez J."/>
            <person name="Henrissat B."/>
            <person name="Kuo A."/>
            <person name="Liang C."/>
            <person name="Lipzen A."/>
            <person name="Lutzoni F."/>
            <person name="Magnuson J."/>
            <person name="Mondo S."/>
            <person name="Nolan M."/>
            <person name="Ohm R."/>
            <person name="Pangilinan J."/>
            <person name="Park H.-J."/>
            <person name="Ramirez L."/>
            <person name="Alfaro M."/>
            <person name="Sun H."/>
            <person name="Tritt A."/>
            <person name="Yoshinaga Y."/>
            <person name="Zwiers L.-H."/>
            <person name="Turgeon B."/>
            <person name="Goodwin S."/>
            <person name="Spatafora J."/>
            <person name="Crous P."/>
            <person name="Grigoriev I."/>
        </authorList>
    </citation>
    <scope>NUCLEOTIDE SEQUENCE</scope>
    <source>
        <strain evidence="2">CBS 379.55</strain>
    </source>
</reference>
<sequence length="1111" mass="123777">MSLHHNKLAQVWISLQGRHDIAGILREIIGQQSIDSALNDNDAADSESSIEAVIWIKTIFDLQRCYLSGIANGAAECPPYVFSYLLPPELLLSSILYLVNLKTRLFPSQTTLITKEFTRPRQILAQTILSGLRLLLLKKEHVAPHGKRRLQKSINSAWQNDRLHGVERFIVSDLFAQILDSLATGAQDPAHTVPENPYINEWRNARLPTFAAGLYPLDIRPETFVTPLIHGTMEEDWIDAYWVLFDCLWAVECAVVQRLVDLHRHRGMLTQQDADTDDALEHLYHTRTSLIISIFHITGPMTPLPALLESLALTLLDWNEDIDSFLSRQDSLMQQRSSNRPTAARLPSYGKQLAGLRPYYEAALTTFAVWLCSRKPSHEQFTIRKPGILPDDVEELVKDWITRMTATSGETLSRELDGPILPAYIVDCPKLHVVPKKHLEYKLRWCDKWAYESIQENSPIVNWKEGVHCPSCISGEKIRFARLIEPFQNLAAALENLHSDAQSVSQYSIGESCSYDAASASFNSAPSESDSAAISLPSRSAAAMSLPSHSSRPSAEADIPTHVSPPGYTESPISPASPSMIHRAHSQGSSLFEGPVSPLSESLDVPIPLASRLSVDLPIPVRTPSISDSLPSNIPASAPSEMSSIRLDTPSSDSIRSGPSATKQKPPSRTALRFANSIRRRTTTKEKETYPLPKDPAFVFSSSGHSLLLWGRDGSYIVRFDIPSNDTSAIQGCRYDISDIEAVAAGNHKCAIMTASGREHMSHHLTVYDGMKLSSAYKIDIEFQGHAKNICLAVSRNDRYAAVSINDHIEIFRLEDDGIKVVPFHHQIHVYEMRGGISHRRTIPMGRTTSQDSVTEPDSTEACWFGVQQKGLSSKEAAEEQMRQSAIISRKLYFSPDSTRLAVATQLGDHCVYVDVWDCTREPVSTISEHSRSFSMPPWTLNDGDLTSVFYDSQRRCALVTAFLGKEYPMLIPFPGYDTLQNETYSTKIVHAAQSPSGASLVVANAMTEVIHFEYTVKSTLSPRKLKRSASKIPHSVFKPGAIAMAMPLENILQCFWIKDGRCMLRTIRVGENEGYREVDLRSNFERLMGLKRNPVVARAPSLMIPEMEGD</sequence>
<accession>A0A6A6JDD7</accession>
<dbReference type="EMBL" id="ML986504">
    <property type="protein sequence ID" value="KAF2274287.1"/>
    <property type="molecule type" value="Genomic_DNA"/>
</dbReference>
<dbReference type="SUPFAM" id="SSF69322">
    <property type="entry name" value="Tricorn protease domain 2"/>
    <property type="match status" value="1"/>
</dbReference>
<evidence type="ECO:0000256" key="1">
    <source>
        <dbReference type="SAM" id="MobiDB-lite"/>
    </source>
</evidence>